<protein>
    <submittedName>
        <fullName evidence="7">Nitroreductase family protein</fullName>
    </submittedName>
</protein>
<evidence type="ECO:0000313" key="8">
    <source>
        <dbReference type="Proteomes" id="UP000886786"/>
    </source>
</evidence>
<dbReference type="Proteomes" id="UP000886786">
    <property type="component" value="Unassembled WGS sequence"/>
</dbReference>
<dbReference type="InterPro" id="IPR029478">
    <property type="entry name" value="TM1586_NiRdase"/>
</dbReference>
<evidence type="ECO:0000256" key="4">
    <source>
        <dbReference type="ARBA" id="ARBA00022643"/>
    </source>
</evidence>
<keyword evidence="4" id="KW-0288">FMN</keyword>
<comment type="similarity">
    <text evidence="2">Belongs to the nitroreductase family.</text>
</comment>
<dbReference type="SUPFAM" id="SSF55469">
    <property type="entry name" value="FMN-dependent nitroreductase-like"/>
    <property type="match status" value="1"/>
</dbReference>
<dbReference type="InterPro" id="IPR000415">
    <property type="entry name" value="Nitroreductase-like"/>
</dbReference>
<evidence type="ECO:0000256" key="5">
    <source>
        <dbReference type="ARBA" id="ARBA00023002"/>
    </source>
</evidence>
<keyword evidence="5" id="KW-0560">Oxidoreductase</keyword>
<comment type="caution">
    <text evidence="7">The sequence shown here is derived from an EMBL/GenBank/DDBJ whole genome shotgun (WGS) entry which is preliminary data.</text>
</comment>
<evidence type="ECO:0000313" key="7">
    <source>
        <dbReference type="EMBL" id="HIQ90259.1"/>
    </source>
</evidence>
<dbReference type="GO" id="GO:0016491">
    <property type="term" value="F:oxidoreductase activity"/>
    <property type="evidence" value="ECO:0007669"/>
    <property type="project" value="UniProtKB-KW"/>
</dbReference>
<reference evidence="7" key="1">
    <citation type="submission" date="2020-10" db="EMBL/GenBank/DDBJ databases">
        <authorList>
            <person name="Gilroy R."/>
        </authorList>
    </citation>
    <scope>NUCLEOTIDE SEQUENCE</scope>
    <source>
        <strain evidence="7">CHK147-3167</strain>
    </source>
</reference>
<evidence type="ECO:0000259" key="6">
    <source>
        <dbReference type="Pfam" id="PF14512"/>
    </source>
</evidence>
<dbReference type="AlphaFoldDB" id="A0A9D1CY59"/>
<evidence type="ECO:0000256" key="2">
    <source>
        <dbReference type="ARBA" id="ARBA00007118"/>
    </source>
</evidence>
<dbReference type="PANTHER" id="PTHR43673:SF2">
    <property type="entry name" value="NITROREDUCTASE"/>
    <property type="match status" value="1"/>
</dbReference>
<accession>A0A9D1CY59</accession>
<dbReference type="PANTHER" id="PTHR43673">
    <property type="entry name" value="NAD(P)H NITROREDUCTASE YDGI-RELATED"/>
    <property type="match status" value="1"/>
</dbReference>
<proteinExistence type="inferred from homology"/>
<organism evidence="7 8">
    <name type="scientific">Candidatus Coprosoma intestinipullorum</name>
    <dbReference type="NCBI Taxonomy" id="2840752"/>
    <lineage>
        <taxon>Bacteria</taxon>
        <taxon>Bacillati</taxon>
        <taxon>Bacillota</taxon>
        <taxon>Bacillota incertae sedis</taxon>
        <taxon>Candidatus Coprosoma</taxon>
    </lineage>
</organism>
<reference evidence="7" key="2">
    <citation type="journal article" date="2021" name="PeerJ">
        <title>Extensive microbial diversity within the chicken gut microbiome revealed by metagenomics and culture.</title>
        <authorList>
            <person name="Gilroy R."/>
            <person name="Ravi A."/>
            <person name="Getino M."/>
            <person name="Pursley I."/>
            <person name="Horton D.L."/>
            <person name="Alikhan N.F."/>
            <person name="Baker D."/>
            <person name="Gharbi K."/>
            <person name="Hall N."/>
            <person name="Watson M."/>
            <person name="Adriaenssens E.M."/>
            <person name="Foster-Nyarko E."/>
            <person name="Jarju S."/>
            <person name="Secka A."/>
            <person name="Antonio M."/>
            <person name="Oren A."/>
            <person name="Chaudhuri R.R."/>
            <person name="La Ragione R."/>
            <person name="Hildebrand F."/>
            <person name="Pallen M.J."/>
        </authorList>
    </citation>
    <scope>NUCLEOTIDE SEQUENCE</scope>
    <source>
        <strain evidence="7">CHK147-3167</strain>
    </source>
</reference>
<dbReference type="Pfam" id="PF14512">
    <property type="entry name" value="TM1586_NiRdase"/>
    <property type="match status" value="1"/>
</dbReference>
<dbReference type="EMBL" id="DVFV01000027">
    <property type="protein sequence ID" value="HIQ90259.1"/>
    <property type="molecule type" value="Genomic_DNA"/>
</dbReference>
<dbReference type="Gene3D" id="3.40.109.10">
    <property type="entry name" value="NADH Oxidase"/>
    <property type="match status" value="1"/>
</dbReference>
<keyword evidence="3" id="KW-0285">Flavoprotein</keyword>
<evidence type="ECO:0000256" key="3">
    <source>
        <dbReference type="ARBA" id="ARBA00022630"/>
    </source>
</evidence>
<comment type="cofactor">
    <cofactor evidence="1">
        <name>FMN</name>
        <dbReference type="ChEBI" id="CHEBI:58210"/>
    </cofactor>
</comment>
<name>A0A9D1CY59_9FIRM</name>
<evidence type="ECO:0000256" key="1">
    <source>
        <dbReference type="ARBA" id="ARBA00001917"/>
    </source>
</evidence>
<feature type="domain" description="Putative nitroreductase TM1586" evidence="6">
    <location>
        <begin position="3"/>
        <end position="150"/>
    </location>
</feature>
<gene>
    <name evidence="7" type="ORF">IAB27_01330</name>
</gene>
<sequence>METLEAIKKRVSVRGYLDKQITDADLDKVLKAGMQAPIGRGKYYDMHITVIQNKDFLEKIDNLTDRHIFYKAPTLIIVSARDDGHGLDKENSACVMENMTLAATDLGLGSIYLNLVIGLIKENKDILKELHLEEGFVPVAALGIGYTDGEFEPKDHIIEVTYIK</sequence>